<proteinExistence type="predicted"/>
<sequence length="234" mass="27178">MTPTFPPPRTGSPQRRTQASASLSQASPPHDRISSRTHEDYEEKRLVAHQYRWLEEDLAFTALISIEEFLQLVFAPTNRFNDSKKDELSRLVRDFSQENKKYKDARQTYLKECARRKGTVDENGRKLQTKDINEDQLYDPFAELCNTVIQEMGFLTDDDDIAEDTRVLFYRQDPYVIGGLTLTQRKSDLGLLGQNRKPLLKEFGGDLPKNMAWYVLAHWVEMKRFNGNALLRGE</sequence>
<reference evidence="2 3" key="1">
    <citation type="journal article" date="2020" name="ISME J.">
        <title>Uncovering the hidden diversity of litter-decomposition mechanisms in mushroom-forming fungi.</title>
        <authorList>
            <person name="Floudas D."/>
            <person name="Bentzer J."/>
            <person name="Ahren D."/>
            <person name="Johansson T."/>
            <person name="Persson P."/>
            <person name="Tunlid A."/>
        </authorList>
    </citation>
    <scope>NUCLEOTIDE SEQUENCE [LARGE SCALE GENOMIC DNA]</scope>
    <source>
        <strain evidence="2 3">CBS 291.85</strain>
    </source>
</reference>
<feature type="compositionally biased region" description="Basic and acidic residues" evidence="1">
    <location>
        <begin position="29"/>
        <end position="39"/>
    </location>
</feature>
<feature type="region of interest" description="Disordered" evidence="1">
    <location>
        <begin position="1"/>
        <end position="39"/>
    </location>
</feature>
<dbReference type="EMBL" id="JAACJM010000043">
    <property type="protein sequence ID" value="KAF5360245.1"/>
    <property type="molecule type" value="Genomic_DNA"/>
</dbReference>
<feature type="compositionally biased region" description="Low complexity" evidence="1">
    <location>
        <begin position="18"/>
        <end position="27"/>
    </location>
</feature>
<gene>
    <name evidence="2" type="ORF">D9758_009158</name>
</gene>
<protein>
    <submittedName>
        <fullName evidence="2">Uncharacterized protein</fullName>
    </submittedName>
</protein>
<feature type="compositionally biased region" description="Pro residues" evidence="1">
    <location>
        <begin position="1"/>
        <end position="10"/>
    </location>
</feature>
<accession>A0A8H5LJW6</accession>
<keyword evidence="3" id="KW-1185">Reference proteome</keyword>
<evidence type="ECO:0000313" key="2">
    <source>
        <dbReference type="EMBL" id="KAF5360245.1"/>
    </source>
</evidence>
<evidence type="ECO:0000313" key="3">
    <source>
        <dbReference type="Proteomes" id="UP000559256"/>
    </source>
</evidence>
<name>A0A8H5LJW6_9AGAR</name>
<comment type="caution">
    <text evidence="2">The sequence shown here is derived from an EMBL/GenBank/DDBJ whole genome shotgun (WGS) entry which is preliminary data.</text>
</comment>
<dbReference type="AlphaFoldDB" id="A0A8H5LJW6"/>
<evidence type="ECO:0000256" key="1">
    <source>
        <dbReference type="SAM" id="MobiDB-lite"/>
    </source>
</evidence>
<organism evidence="2 3">
    <name type="scientific">Tetrapyrgos nigripes</name>
    <dbReference type="NCBI Taxonomy" id="182062"/>
    <lineage>
        <taxon>Eukaryota</taxon>
        <taxon>Fungi</taxon>
        <taxon>Dikarya</taxon>
        <taxon>Basidiomycota</taxon>
        <taxon>Agaricomycotina</taxon>
        <taxon>Agaricomycetes</taxon>
        <taxon>Agaricomycetidae</taxon>
        <taxon>Agaricales</taxon>
        <taxon>Marasmiineae</taxon>
        <taxon>Marasmiaceae</taxon>
        <taxon>Tetrapyrgos</taxon>
    </lineage>
</organism>
<dbReference type="Proteomes" id="UP000559256">
    <property type="component" value="Unassembled WGS sequence"/>
</dbReference>